<keyword evidence="10" id="KW-0464">Manganese</keyword>
<evidence type="ECO:0000313" key="14">
    <source>
        <dbReference type="EMBL" id="PPB71325.1"/>
    </source>
</evidence>
<name>A0A855N4N4_CAMHY</name>
<dbReference type="Pfam" id="PF22131">
    <property type="entry name" value="CjCas9_PI_CTD"/>
    <property type="match status" value="1"/>
</dbReference>
<dbReference type="AlphaFoldDB" id="A0A855N4N4"/>
<evidence type="ECO:0000256" key="10">
    <source>
        <dbReference type="ARBA" id="ARBA00023211"/>
    </source>
</evidence>
<comment type="cofactor">
    <cofactor evidence="1">
        <name>Mg(2+)</name>
        <dbReference type="ChEBI" id="CHEBI:18420"/>
    </cofactor>
</comment>
<evidence type="ECO:0000256" key="11">
    <source>
        <dbReference type="ARBA" id="ARBA00046380"/>
    </source>
</evidence>
<dbReference type="RefSeq" id="WP_104064376.1">
    <property type="nucleotide sequence ID" value="NZ_NIQH01000005.1"/>
</dbReference>
<dbReference type="GO" id="GO:0046872">
    <property type="term" value="F:metal ion binding"/>
    <property type="evidence" value="ECO:0007669"/>
    <property type="project" value="UniProtKB-KW"/>
</dbReference>
<keyword evidence="5 12" id="KW-0378">Hydrolase</keyword>
<dbReference type="InterPro" id="IPR028629">
    <property type="entry name" value="Cas9"/>
</dbReference>
<organism evidence="14 15">
    <name type="scientific">Campylobacter hyointestinalis subsp. hyointestinalis</name>
    <dbReference type="NCBI Taxonomy" id="91352"/>
    <lineage>
        <taxon>Bacteria</taxon>
        <taxon>Pseudomonadati</taxon>
        <taxon>Campylobacterota</taxon>
        <taxon>Epsilonproteobacteria</taxon>
        <taxon>Campylobacterales</taxon>
        <taxon>Campylobacteraceae</taxon>
        <taxon>Campylobacter</taxon>
    </lineage>
</organism>
<dbReference type="GO" id="GO:0016787">
    <property type="term" value="F:hydrolase activity"/>
    <property type="evidence" value="ECO:0007669"/>
    <property type="project" value="UniProtKB-KW"/>
</dbReference>
<evidence type="ECO:0000259" key="13">
    <source>
        <dbReference type="PROSITE" id="PS51749"/>
    </source>
</evidence>
<keyword evidence="6" id="KW-0460">Magnesium</keyword>
<dbReference type="GO" id="GO:0051607">
    <property type="term" value="P:defense response to virus"/>
    <property type="evidence" value="ECO:0007669"/>
    <property type="project" value="UniProtKB-KW"/>
</dbReference>
<dbReference type="NCBIfam" id="TIGR01865">
    <property type="entry name" value="cas_Csn1"/>
    <property type="match status" value="1"/>
</dbReference>
<feature type="domain" description="HNH Cas9-type" evidence="13">
    <location>
        <begin position="49"/>
        <end position="200"/>
    </location>
</feature>
<dbReference type="Pfam" id="PF18541">
    <property type="entry name" value="RuvC_III"/>
    <property type="match status" value="1"/>
</dbReference>
<evidence type="ECO:0000256" key="12">
    <source>
        <dbReference type="PROSITE-ProRule" id="PRU01085"/>
    </source>
</evidence>
<comment type="caution">
    <text evidence="14">The sequence shown here is derived from an EMBL/GenBank/DDBJ whole genome shotgun (WGS) entry which is preliminary data.</text>
</comment>
<keyword evidence="2 12" id="KW-0540">Nuclease</keyword>
<evidence type="ECO:0000256" key="9">
    <source>
        <dbReference type="ARBA" id="ARBA00023125"/>
    </source>
</evidence>
<evidence type="ECO:0000256" key="7">
    <source>
        <dbReference type="ARBA" id="ARBA00022884"/>
    </source>
</evidence>
<evidence type="ECO:0000256" key="5">
    <source>
        <dbReference type="ARBA" id="ARBA00022801"/>
    </source>
</evidence>
<keyword evidence="4 12" id="KW-0255">Endonuclease</keyword>
<dbReference type="InterPro" id="IPR003615">
    <property type="entry name" value="HNH_nuc"/>
</dbReference>
<protein>
    <submittedName>
        <fullName evidence="14">Type II CRISPR RNA-guided endonuclease Cas9</fullName>
    </submittedName>
</protein>
<accession>A0A855N4N4</accession>
<keyword evidence="3" id="KW-0479">Metal-binding</keyword>
<comment type="subunit">
    <text evidence="11">Monomer. Binds crRNA and tracrRNA.</text>
</comment>
<dbReference type="Pfam" id="PF13395">
    <property type="entry name" value="HNH_4"/>
    <property type="match status" value="1"/>
</dbReference>
<dbReference type="InterPro" id="IPR041383">
    <property type="entry name" value="RuvC_III"/>
</dbReference>
<dbReference type="GO" id="GO:0004519">
    <property type="term" value="F:endonuclease activity"/>
    <property type="evidence" value="ECO:0007669"/>
    <property type="project" value="UniProtKB-UniRule"/>
</dbReference>
<evidence type="ECO:0000256" key="2">
    <source>
        <dbReference type="ARBA" id="ARBA00022722"/>
    </source>
</evidence>
<dbReference type="InterPro" id="IPR054369">
    <property type="entry name" value="Cas9_WED"/>
</dbReference>
<evidence type="ECO:0000256" key="8">
    <source>
        <dbReference type="ARBA" id="ARBA00023118"/>
    </source>
</evidence>
<reference evidence="14 15" key="1">
    <citation type="submission" date="2017-06" db="EMBL/GenBank/DDBJ databases">
        <title>Updating the genomic taxonomy and epidemiology of Campylobacter hyointestinalis; discovery in New Zealand farmed ruminants.</title>
        <authorList>
            <person name="Wilkinson D.A."/>
            <person name="Fayaz A."/>
            <person name="Biggs P.J."/>
            <person name="Midwinter A.C."/>
        </authorList>
    </citation>
    <scope>NUCLEOTIDE SEQUENCE [LARGE SCALE GENOMIC DNA]</scope>
    <source>
        <strain evidence="14 15">S1614a</strain>
    </source>
</reference>
<dbReference type="EMBL" id="NIQP01000006">
    <property type="protein sequence ID" value="PPB71325.1"/>
    <property type="molecule type" value="Genomic_DNA"/>
</dbReference>
<keyword evidence="7" id="KW-0694">RNA-binding</keyword>
<gene>
    <name evidence="14" type="primary">cas9</name>
    <name evidence="14" type="ORF">CDQ78_06500</name>
</gene>
<dbReference type="InterPro" id="IPR054373">
    <property type="entry name" value="Cas9_PI_C_campylobact"/>
</dbReference>
<sequence length="560" mass="64460">MDTPYSDQLTNPVVSRAVREYRKVVNSIVKKHGKFHKIHIELAREIGKTFEERKKIETEQANNHKLNNEAMIFCQEIGLNPYSNQNILKIKLWREQQEICMYSGKKISINDILSNLVEIDHILPYSRSFDDSMSNKVLVFAKFNQEKKNQTPYEAFSDKDFWNDIVLRAKSLNNSSKFKKLTTANFVNKKDGSDFIQRNLNDTRYISRLVVNYTRDYLNFLDFDDGKKEHLLCVNGSLTSMLRHYWGFGDKDRNGHIHHFVDAAILSACSPSVIKAFSDFKKTEEINNAKYYADKISGLRIKSKFDPFINFRSIVLDAAKNIFVSKPPRKKVTGALHQETIISKDDILKEQKYGSELGLNRALNLGKIRQINYGYVDNAEMPRVDIFADRKNGKFYGVPIYTMDFALGILPNKACVKGKDNQGNIKDWLEMDENYEFKFSLFKDDLIRIQKSGMSEAVVCYYNSFNVSSCSISVEKHNADAKDLSDNEKLLYPSSKNKRKKDDLDDASPATYEAIQPSLGIQSLLKFEKLIVSPLGEISEFKFEPRADVRLKTSKKTNNV</sequence>
<evidence type="ECO:0000256" key="4">
    <source>
        <dbReference type="ARBA" id="ARBA00022759"/>
    </source>
</evidence>
<evidence type="ECO:0000256" key="3">
    <source>
        <dbReference type="ARBA" id="ARBA00022723"/>
    </source>
</evidence>
<dbReference type="InterPro" id="IPR033114">
    <property type="entry name" value="HNH_CAS9"/>
</dbReference>
<dbReference type="GO" id="GO:0003723">
    <property type="term" value="F:RNA binding"/>
    <property type="evidence" value="ECO:0007669"/>
    <property type="project" value="UniProtKB-UniRule"/>
</dbReference>
<proteinExistence type="predicted"/>
<dbReference type="GO" id="GO:0003677">
    <property type="term" value="F:DNA binding"/>
    <property type="evidence" value="ECO:0007669"/>
    <property type="project" value="UniProtKB-UniRule"/>
</dbReference>
<evidence type="ECO:0000313" key="15">
    <source>
        <dbReference type="Proteomes" id="UP000239685"/>
    </source>
</evidence>
<evidence type="ECO:0000256" key="1">
    <source>
        <dbReference type="ARBA" id="ARBA00001946"/>
    </source>
</evidence>
<evidence type="ECO:0000256" key="6">
    <source>
        <dbReference type="ARBA" id="ARBA00022842"/>
    </source>
</evidence>
<dbReference type="Proteomes" id="UP000239685">
    <property type="component" value="Unassembled WGS sequence"/>
</dbReference>
<dbReference type="Pfam" id="PF22129">
    <property type="entry name" value="CjCas9_WED-like"/>
    <property type="match status" value="1"/>
</dbReference>
<keyword evidence="9 12" id="KW-0238">DNA-binding</keyword>
<dbReference type="InterPro" id="IPR036397">
    <property type="entry name" value="RNaseH_sf"/>
</dbReference>
<keyword evidence="8" id="KW-0051">Antiviral defense</keyword>
<dbReference type="PROSITE" id="PS51749">
    <property type="entry name" value="HNH_CAS9"/>
    <property type="match status" value="1"/>
</dbReference>
<dbReference type="Gene3D" id="3.30.420.10">
    <property type="entry name" value="Ribonuclease H-like superfamily/Ribonuclease H"/>
    <property type="match status" value="2"/>
</dbReference>